<protein>
    <recommendedName>
        <fullName evidence="1">DNA-directed DNA polymerase</fullName>
        <ecNumber evidence="1">2.7.7.7</ecNumber>
    </recommendedName>
</protein>
<dbReference type="InterPro" id="IPR005790">
    <property type="entry name" value="DNA_polIII_delta"/>
</dbReference>
<dbReference type="InterPro" id="IPR048466">
    <property type="entry name" value="DNA_pol3_delta-like_C"/>
</dbReference>
<dbReference type="EMBL" id="QZJF01000017">
    <property type="protein sequence ID" value="RJR26901.1"/>
    <property type="molecule type" value="Genomic_DNA"/>
</dbReference>
<keyword evidence="4" id="KW-0235">DNA replication</keyword>
<dbReference type="GO" id="GO:0003677">
    <property type="term" value="F:DNA binding"/>
    <property type="evidence" value="ECO:0007669"/>
    <property type="project" value="InterPro"/>
</dbReference>
<keyword evidence="5" id="KW-0239">DNA-directed DNA polymerase</keyword>
<sequence length="233" mass="25962">MIYIVHGENSAQSRALILNQQTKLGIETRVELNAEDIQPTQLYEMAISSDLFGNLPFIVLDVTSLNKQASENFFDVLKKIPQDTTVVLFSQKALPKSNLLLSGTTEIGAKVITSIKTAESSIFKFVDNLFYKDRVKTYRELQKLLDEGADPFHILSMILYGLRTVATCVYNSPSSSELKPFVRSKALSQAKNFNAGNIPGLFQDLYELDKKIKIGELNPDLAVTIAIEKILIA</sequence>
<evidence type="ECO:0000256" key="2">
    <source>
        <dbReference type="ARBA" id="ARBA00022679"/>
    </source>
</evidence>
<evidence type="ECO:0000256" key="6">
    <source>
        <dbReference type="ARBA" id="ARBA00034754"/>
    </source>
</evidence>
<name>A0A3A4ZCE9_UNCKA</name>
<organism evidence="9 10">
    <name type="scientific">candidate division WWE3 bacterium</name>
    <dbReference type="NCBI Taxonomy" id="2053526"/>
    <lineage>
        <taxon>Bacteria</taxon>
        <taxon>Katanobacteria</taxon>
    </lineage>
</organism>
<dbReference type="EC" id="2.7.7.7" evidence="1"/>
<dbReference type="PANTHER" id="PTHR34388">
    <property type="entry name" value="DNA POLYMERASE III SUBUNIT DELTA"/>
    <property type="match status" value="1"/>
</dbReference>
<comment type="caution">
    <text evidence="9">The sequence shown here is derived from an EMBL/GenBank/DDBJ whole genome shotgun (WGS) entry which is preliminary data.</text>
</comment>
<dbReference type="SUPFAM" id="SSF48019">
    <property type="entry name" value="post-AAA+ oligomerization domain-like"/>
    <property type="match status" value="1"/>
</dbReference>
<dbReference type="Proteomes" id="UP000265540">
    <property type="component" value="Unassembled WGS sequence"/>
</dbReference>
<dbReference type="GO" id="GO:0009360">
    <property type="term" value="C:DNA polymerase III complex"/>
    <property type="evidence" value="ECO:0007669"/>
    <property type="project" value="TreeGrafter"/>
</dbReference>
<evidence type="ECO:0000256" key="4">
    <source>
        <dbReference type="ARBA" id="ARBA00022705"/>
    </source>
</evidence>
<evidence type="ECO:0000256" key="3">
    <source>
        <dbReference type="ARBA" id="ARBA00022695"/>
    </source>
</evidence>
<accession>A0A3A4ZCE9</accession>
<keyword evidence="2" id="KW-0808">Transferase</keyword>
<dbReference type="GO" id="GO:0003887">
    <property type="term" value="F:DNA-directed DNA polymerase activity"/>
    <property type="evidence" value="ECO:0007669"/>
    <property type="project" value="UniProtKB-KW"/>
</dbReference>
<dbReference type="AlphaFoldDB" id="A0A3A4ZCE9"/>
<dbReference type="PANTHER" id="PTHR34388:SF1">
    <property type="entry name" value="DNA POLYMERASE III SUBUNIT DELTA"/>
    <property type="match status" value="1"/>
</dbReference>
<reference evidence="9 10" key="1">
    <citation type="journal article" date="2017" name="ISME J.">
        <title>Energy and carbon metabolisms in a deep terrestrial subsurface fluid microbial community.</title>
        <authorList>
            <person name="Momper L."/>
            <person name="Jungbluth S.P."/>
            <person name="Lee M.D."/>
            <person name="Amend J.P."/>
        </authorList>
    </citation>
    <scope>NUCLEOTIDE SEQUENCE [LARGE SCALE GENOMIC DNA]</scope>
    <source>
        <strain evidence="9">SURF_46</strain>
    </source>
</reference>
<comment type="similarity">
    <text evidence="6">Belongs to the DNA polymerase HolA subunit family.</text>
</comment>
<comment type="catalytic activity">
    <reaction evidence="7">
        <text>DNA(n) + a 2'-deoxyribonucleoside 5'-triphosphate = DNA(n+1) + diphosphate</text>
        <dbReference type="Rhea" id="RHEA:22508"/>
        <dbReference type="Rhea" id="RHEA-COMP:17339"/>
        <dbReference type="Rhea" id="RHEA-COMP:17340"/>
        <dbReference type="ChEBI" id="CHEBI:33019"/>
        <dbReference type="ChEBI" id="CHEBI:61560"/>
        <dbReference type="ChEBI" id="CHEBI:173112"/>
        <dbReference type="EC" id="2.7.7.7"/>
    </reaction>
</comment>
<keyword evidence="3" id="KW-0548">Nucleotidyltransferase</keyword>
<gene>
    <name evidence="9" type="ORF">C4561_03945</name>
</gene>
<dbReference type="Gene3D" id="1.20.272.10">
    <property type="match status" value="1"/>
</dbReference>
<evidence type="ECO:0000313" key="10">
    <source>
        <dbReference type="Proteomes" id="UP000265540"/>
    </source>
</evidence>
<evidence type="ECO:0000259" key="8">
    <source>
        <dbReference type="Pfam" id="PF21694"/>
    </source>
</evidence>
<dbReference type="InterPro" id="IPR008921">
    <property type="entry name" value="DNA_pol3_clamp-load_cplx_C"/>
</dbReference>
<dbReference type="GO" id="GO:0006261">
    <property type="term" value="P:DNA-templated DNA replication"/>
    <property type="evidence" value="ECO:0007669"/>
    <property type="project" value="TreeGrafter"/>
</dbReference>
<dbReference type="Pfam" id="PF21694">
    <property type="entry name" value="DNA_pol3_delta_C"/>
    <property type="match status" value="1"/>
</dbReference>
<evidence type="ECO:0000256" key="5">
    <source>
        <dbReference type="ARBA" id="ARBA00022932"/>
    </source>
</evidence>
<feature type="domain" description="DNA polymerase III delta subunit-like C-terminal" evidence="8">
    <location>
        <begin position="119"/>
        <end position="227"/>
    </location>
</feature>
<proteinExistence type="inferred from homology"/>
<evidence type="ECO:0000256" key="1">
    <source>
        <dbReference type="ARBA" id="ARBA00012417"/>
    </source>
</evidence>
<evidence type="ECO:0000313" key="9">
    <source>
        <dbReference type="EMBL" id="RJR26901.1"/>
    </source>
</evidence>
<evidence type="ECO:0000256" key="7">
    <source>
        <dbReference type="ARBA" id="ARBA00049244"/>
    </source>
</evidence>